<reference evidence="1 2" key="1">
    <citation type="submission" date="2020-08" db="EMBL/GenBank/DDBJ databases">
        <title>Genomic Encyclopedia of Type Strains, Phase IV (KMG-IV): sequencing the most valuable type-strain genomes for metagenomic binning, comparative biology and taxonomic classification.</title>
        <authorList>
            <person name="Goeker M."/>
        </authorList>
    </citation>
    <scope>NUCLEOTIDE SEQUENCE [LARGE SCALE GENOMIC DNA]</scope>
    <source>
        <strain evidence="1 2">DSM 103733</strain>
    </source>
</reference>
<comment type="caution">
    <text evidence="1">The sequence shown here is derived from an EMBL/GenBank/DDBJ whole genome shotgun (WGS) entry which is preliminary data.</text>
</comment>
<keyword evidence="2" id="KW-1185">Reference proteome</keyword>
<sequence length="391" mass="44441">MPLFEPSTTPAGQRPKRYGESIYAYYRDSERPGVVAIRDLLEVWFLEVPLDEQLDLQQRFRSPIERHYRSAMFELFLHHLLLRCGFQLEFHPDVPGVQRHPDFLVSREGQELFYLEAIAVSNSVREEVETNRMNQVYDVLNGLASPDFYLGMRLEGAPATQPAGARLRRELGVWLATLDRQAIQQSYLEERYEDVPVYEWEHDGWRIIFEPMPKGDAARTDPSVRPLAMAMAMPMQARQLRLDEALKDAVAKKDRYGRLPLPLVVAVQVIDEFRIDRIAVMDGLFGPEAIGVNAQGLERPGRVPDGAWVSPAGPRHRTISTVMAWSTLDPWTFTSIEPIVAHNPYASIPLPTDTLPVAQHVVDNQRDLLVLQAGVSMEQLLGLARDWLPGD</sequence>
<dbReference type="EMBL" id="JACHEK010000004">
    <property type="protein sequence ID" value="MBB6144311.1"/>
    <property type="molecule type" value="Genomic_DNA"/>
</dbReference>
<proteinExistence type="predicted"/>
<dbReference type="AlphaFoldDB" id="A0A841JZC3"/>
<accession>A0A841JZC3</accession>
<dbReference type="OrthoDB" id="1097812at2"/>
<dbReference type="Proteomes" id="UP000538666">
    <property type="component" value="Unassembled WGS sequence"/>
</dbReference>
<gene>
    <name evidence="1" type="ORF">HNQ77_002263</name>
</gene>
<organism evidence="1 2">
    <name type="scientific">Silvibacterium bohemicum</name>
    <dbReference type="NCBI Taxonomy" id="1577686"/>
    <lineage>
        <taxon>Bacteria</taxon>
        <taxon>Pseudomonadati</taxon>
        <taxon>Acidobacteriota</taxon>
        <taxon>Terriglobia</taxon>
        <taxon>Terriglobales</taxon>
        <taxon>Acidobacteriaceae</taxon>
        <taxon>Silvibacterium</taxon>
    </lineage>
</organism>
<protein>
    <submittedName>
        <fullName evidence="1">Uncharacterized protein</fullName>
    </submittedName>
</protein>
<name>A0A841JZC3_9BACT</name>
<dbReference type="RefSeq" id="WP_050059049.1">
    <property type="nucleotide sequence ID" value="NZ_JACHEK010000004.1"/>
</dbReference>
<evidence type="ECO:0000313" key="1">
    <source>
        <dbReference type="EMBL" id="MBB6144311.1"/>
    </source>
</evidence>
<evidence type="ECO:0000313" key="2">
    <source>
        <dbReference type="Proteomes" id="UP000538666"/>
    </source>
</evidence>